<dbReference type="InterPro" id="IPR003779">
    <property type="entry name" value="CMD-like"/>
</dbReference>
<comment type="caution">
    <text evidence="2">The sequence shown here is derived from an EMBL/GenBank/DDBJ whole genome shotgun (WGS) entry which is preliminary data.</text>
</comment>
<dbReference type="PANTHER" id="PTHR34846">
    <property type="entry name" value="4-CARBOXYMUCONOLACTONE DECARBOXYLASE FAMILY PROTEIN (AFU_ORTHOLOGUE AFUA_6G11590)"/>
    <property type="match status" value="1"/>
</dbReference>
<dbReference type="SUPFAM" id="SSF69118">
    <property type="entry name" value="AhpD-like"/>
    <property type="match status" value="1"/>
</dbReference>
<dbReference type="Gene3D" id="1.20.1290.10">
    <property type="entry name" value="AhpD-like"/>
    <property type="match status" value="1"/>
</dbReference>
<name>A0A9X2E982_9NOCA</name>
<dbReference type="EMBL" id="JAMRXG010000004">
    <property type="protein sequence ID" value="MCM6774106.1"/>
    <property type="molecule type" value="Genomic_DNA"/>
</dbReference>
<reference evidence="2" key="1">
    <citation type="submission" date="2022-06" db="EMBL/GenBank/DDBJ databases">
        <title>Novel species in genus nocardia.</title>
        <authorList>
            <person name="Li F."/>
        </authorList>
    </citation>
    <scope>NUCLEOTIDE SEQUENCE</scope>
    <source>
        <strain evidence="2">CDC141</strain>
    </source>
</reference>
<protein>
    <submittedName>
        <fullName evidence="2">Carboxymuconolactone decarboxylase family protein</fullName>
    </submittedName>
</protein>
<dbReference type="GO" id="GO:0051920">
    <property type="term" value="F:peroxiredoxin activity"/>
    <property type="evidence" value="ECO:0007669"/>
    <property type="project" value="InterPro"/>
</dbReference>
<proteinExistence type="predicted"/>
<keyword evidence="3" id="KW-1185">Reference proteome</keyword>
<dbReference type="RefSeq" id="WP_251911426.1">
    <property type="nucleotide sequence ID" value="NZ_JAMRXG010000004.1"/>
</dbReference>
<organism evidence="2 3">
    <name type="scientific">Nocardia pulmonis</name>
    <dbReference type="NCBI Taxonomy" id="2951408"/>
    <lineage>
        <taxon>Bacteria</taxon>
        <taxon>Bacillati</taxon>
        <taxon>Actinomycetota</taxon>
        <taxon>Actinomycetes</taxon>
        <taxon>Mycobacteriales</taxon>
        <taxon>Nocardiaceae</taxon>
        <taxon>Nocardia</taxon>
    </lineage>
</organism>
<dbReference type="InterPro" id="IPR029032">
    <property type="entry name" value="AhpD-like"/>
</dbReference>
<evidence type="ECO:0000313" key="2">
    <source>
        <dbReference type="EMBL" id="MCM6774106.1"/>
    </source>
</evidence>
<dbReference type="AlphaFoldDB" id="A0A9X2E982"/>
<dbReference type="PANTHER" id="PTHR34846:SF11">
    <property type="entry name" value="4-CARBOXYMUCONOLACTONE DECARBOXYLASE FAMILY PROTEIN (AFU_ORTHOLOGUE AFUA_6G11590)"/>
    <property type="match status" value="1"/>
</dbReference>
<accession>A0A9X2E982</accession>
<gene>
    <name evidence="2" type="ORF">NDR86_11535</name>
</gene>
<evidence type="ECO:0000259" key="1">
    <source>
        <dbReference type="Pfam" id="PF02627"/>
    </source>
</evidence>
<dbReference type="Proteomes" id="UP001139157">
    <property type="component" value="Unassembled WGS sequence"/>
</dbReference>
<evidence type="ECO:0000313" key="3">
    <source>
        <dbReference type="Proteomes" id="UP001139157"/>
    </source>
</evidence>
<feature type="domain" description="Carboxymuconolactone decarboxylase-like" evidence="1">
    <location>
        <begin position="36"/>
        <end position="117"/>
    </location>
</feature>
<dbReference type="Pfam" id="PF02627">
    <property type="entry name" value="CMD"/>
    <property type="match status" value="1"/>
</dbReference>
<sequence>MARIDLLDPATMTQREQQLYNLFPINLTRAMLVADPDITEAFLRQGNALQQSALNPVLRELTILRIAALTGCDYERFHHAPRARQVGASDQEIAAATTGDLSALDPIQAALLRYAEECVTKWKASAETFEAARAELGDSGIAIATMLIGHYVLNAIFAESLELDIDPELADWSIADRQDPSPPNEAASAS</sequence>